<dbReference type="InterPro" id="IPR004027">
    <property type="entry name" value="SEC_C_motif"/>
</dbReference>
<dbReference type="InterPro" id="IPR058240">
    <property type="entry name" value="rSAM_sf"/>
</dbReference>
<evidence type="ECO:0000256" key="2">
    <source>
        <dbReference type="ARBA" id="ARBA00022485"/>
    </source>
</evidence>
<sequence length="410" mass="46995">MPTKPFHILAKPSGPICNLDCDYCFYLDKVELFENEKSFKMPPDVLEQHIKTYISSQVNNGAEINFAWQGGEPTLMGLDYFKKIVELQKKYAPAHANITNAMQTNGTLLDDEWCIFLRENNFLVGISIDGPEDLHDHYRKDKARRGTFNQVMRGLLLLQQHKVEYNTLTVVQSHNGDHPQRVYEFLKSIGSQFMQFIPIVEPTHGSKVNERSVRPKQWGDFMISIFEQWRKNDIGKIFIQHFDGALANELKMPGSICVHSPECGRSLAIEHNGNVYSCDHFVYDKDLVGNIMTQSYEEIVDSPQQLQFGRDKYEKMPSKCLKCPVRPQCHGGCPAHRFTSTSNGEKHLNYLCEGYFDFFTHLSPYLKAMGMALRKRLPATEYYQFMPKQDIGRNDPCPCGSGKKSKACHA</sequence>
<keyword evidence="6" id="KW-0411">Iron-sulfur</keyword>
<organism evidence="9 10">
    <name type="scientific">Lentisphaera araneosa HTCC2155</name>
    <dbReference type="NCBI Taxonomy" id="313628"/>
    <lineage>
        <taxon>Bacteria</taxon>
        <taxon>Pseudomonadati</taxon>
        <taxon>Lentisphaerota</taxon>
        <taxon>Lentisphaeria</taxon>
        <taxon>Lentisphaerales</taxon>
        <taxon>Lentisphaeraceae</taxon>
        <taxon>Lentisphaera</taxon>
    </lineage>
</organism>
<dbReference type="Gene3D" id="3.20.20.70">
    <property type="entry name" value="Aldolase class I"/>
    <property type="match status" value="1"/>
</dbReference>
<dbReference type="Gene3D" id="3.10.450.50">
    <property type="match status" value="1"/>
</dbReference>
<gene>
    <name evidence="9" type="ORF">LNTAR_21345</name>
</gene>
<evidence type="ECO:0000313" key="9">
    <source>
        <dbReference type="EMBL" id="EDM27301.1"/>
    </source>
</evidence>
<dbReference type="Proteomes" id="UP000004947">
    <property type="component" value="Unassembled WGS sequence"/>
</dbReference>
<dbReference type="PROSITE" id="PS51918">
    <property type="entry name" value="RADICAL_SAM"/>
    <property type="match status" value="1"/>
</dbReference>
<accession>A6DM03</accession>
<dbReference type="GO" id="GO:0051539">
    <property type="term" value="F:4 iron, 4 sulfur cluster binding"/>
    <property type="evidence" value="ECO:0007669"/>
    <property type="project" value="UniProtKB-KW"/>
</dbReference>
<dbReference type="RefSeq" id="WP_007278910.1">
    <property type="nucleotide sequence ID" value="NZ_ABCK01000010.1"/>
</dbReference>
<evidence type="ECO:0000259" key="8">
    <source>
        <dbReference type="PROSITE" id="PS51918"/>
    </source>
</evidence>
<dbReference type="SUPFAM" id="SSF103642">
    <property type="entry name" value="Sec-C motif"/>
    <property type="match status" value="1"/>
</dbReference>
<dbReference type="SFLD" id="SFLDG01384">
    <property type="entry name" value="thioether_bond_formation_requi"/>
    <property type="match status" value="1"/>
</dbReference>
<dbReference type="eggNOG" id="COG0641">
    <property type="taxonomic scope" value="Bacteria"/>
</dbReference>
<comment type="cofactor">
    <cofactor evidence="1">
        <name>[4Fe-4S] cluster</name>
        <dbReference type="ChEBI" id="CHEBI:49883"/>
    </cofactor>
</comment>
<dbReference type="PANTHER" id="PTHR43273:SF3">
    <property type="entry name" value="ANAEROBIC SULFATASE-MATURATING ENZYME HOMOLOG ASLB-RELATED"/>
    <property type="match status" value="1"/>
</dbReference>
<keyword evidence="3" id="KW-0949">S-adenosyl-L-methionine</keyword>
<evidence type="ECO:0000256" key="6">
    <source>
        <dbReference type="ARBA" id="ARBA00023014"/>
    </source>
</evidence>
<comment type="caution">
    <text evidence="9">The sequence shown here is derived from an EMBL/GenBank/DDBJ whole genome shotgun (WGS) entry which is preliminary data.</text>
</comment>
<keyword evidence="4" id="KW-0479">Metal-binding</keyword>
<name>A6DM03_9BACT</name>
<dbReference type="CDD" id="cd01335">
    <property type="entry name" value="Radical_SAM"/>
    <property type="match status" value="1"/>
</dbReference>
<dbReference type="InterPro" id="IPR023867">
    <property type="entry name" value="Sulphatase_maturase_rSAM"/>
</dbReference>
<protein>
    <submittedName>
        <fullName evidence="9">Arylsulfatase regulator</fullName>
    </submittedName>
</protein>
<dbReference type="Pfam" id="PF13186">
    <property type="entry name" value="SPASM"/>
    <property type="match status" value="1"/>
</dbReference>
<evidence type="ECO:0000313" key="10">
    <source>
        <dbReference type="Proteomes" id="UP000004947"/>
    </source>
</evidence>
<dbReference type="SFLD" id="SFLDS00029">
    <property type="entry name" value="Radical_SAM"/>
    <property type="match status" value="1"/>
</dbReference>
<comment type="similarity">
    <text evidence="7">Belongs to the radical SAM superfamily. Anaerobic sulfatase-maturating enzyme family.</text>
</comment>
<dbReference type="GO" id="GO:0046872">
    <property type="term" value="F:metal ion binding"/>
    <property type="evidence" value="ECO:0007669"/>
    <property type="project" value="UniProtKB-KW"/>
</dbReference>
<feature type="domain" description="Radical SAM core" evidence="8">
    <location>
        <begin position="2"/>
        <end position="231"/>
    </location>
</feature>
<evidence type="ECO:0000256" key="7">
    <source>
        <dbReference type="ARBA" id="ARBA00023601"/>
    </source>
</evidence>
<evidence type="ECO:0000256" key="1">
    <source>
        <dbReference type="ARBA" id="ARBA00001966"/>
    </source>
</evidence>
<dbReference type="Pfam" id="PF04055">
    <property type="entry name" value="Radical_SAM"/>
    <property type="match status" value="1"/>
</dbReference>
<dbReference type="GO" id="GO:0016491">
    <property type="term" value="F:oxidoreductase activity"/>
    <property type="evidence" value="ECO:0007669"/>
    <property type="project" value="InterPro"/>
</dbReference>
<dbReference type="EMBL" id="ABCK01000010">
    <property type="protein sequence ID" value="EDM27301.1"/>
    <property type="molecule type" value="Genomic_DNA"/>
</dbReference>
<dbReference type="SUPFAM" id="SSF102114">
    <property type="entry name" value="Radical SAM enzymes"/>
    <property type="match status" value="1"/>
</dbReference>
<dbReference type="InterPro" id="IPR023885">
    <property type="entry name" value="4Fe4S-binding_SPASM_dom"/>
</dbReference>
<dbReference type="SFLD" id="SFLDG01386">
    <property type="entry name" value="main_SPASM_domain-containing"/>
    <property type="match status" value="1"/>
</dbReference>
<dbReference type="OrthoDB" id="9808591at2"/>
<reference evidence="9 10" key="1">
    <citation type="journal article" date="2010" name="J. Bacteriol.">
        <title>Genome sequence of Lentisphaera araneosa HTCC2155T, the type species of the order Lentisphaerales in the phylum Lentisphaerae.</title>
        <authorList>
            <person name="Thrash J.C."/>
            <person name="Cho J.C."/>
            <person name="Vergin K.L."/>
            <person name="Morris R.M."/>
            <person name="Giovannoni S.J."/>
        </authorList>
    </citation>
    <scope>NUCLEOTIDE SEQUENCE [LARGE SCALE GENOMIC DNA]</scope>
    <source>
        <strain evidence="9 10">HTCC2155</strain>
    </source>
</reference>
<dbReference type="InterPro" id="IPR013785">
    <property type="entry name" value="Aldolase_TIM"/>
</dbReference>
<evidence type="ECO:0000256" key="4">
    <source>
        <dbReference type="ARBA" id="ARBA00022723"/>
    </source>
</evidence>
<dbReference type="NCBIfam" id="TIGR04085">
    <property type="entry name" value="rSAM_more_4Fe4S"/>
    <property type="match status" value="1"/>
</dbReference>
<dbReference type="SFLD" id="SFLDF00285">
    <property type="entry name" value="anaerobic_Ser-type_sulfatase-m"/>
    <property type="match status" value="1"/>
</dbReference>
<dbReference type="Pfam" id="PF02810">
    <property type="entry name" value="SEC-C"/>
    <property type="match status" value="1"/>
</dbReference>
<dbReference type="InterPro" id="IPR034491">
    <property type="entry name" value="Anaerob_Ser_sulfatase-maturase"/>
</dbReference>
<keyword evidence="2" id="KW-0004">4Fe-4S</keyword>
<dbReference type="PANTHER" id="PTHR43273">
    <property type="entry name" value="ANAEROBIC SULFATASE-MATURATING ENZYME HOMOLOG ASLB-RELATED"/>
    <property type="match status" value="1"/>
</dbReference>
<evidence type="ECO:0000256" key="5">
    <source>
        <dbReference type="ARBA" id="ARBA00023004"/>
    </source>
</evidence>
<dbReference type="SFLD" id="SFLDG01072">
    <property type="entry name" value="dehydrogenase_like"/>
    <property type="match status" value="1"/>
</dbReference>
<keyword evidence="10" id="KW-1185">Reference proteome</keyword>
<keyword evidence="5" id="KW-0408">Iron</keyword>
<dbReference type="NCBIfam" id="TIGR03942">
    <property type="entry name" value="sulfatase_rSAM"/>
    <property type="match status" value="1"/>
</dbReference>
<evidence type="ECO:0000256" key="3">
    <source>
        <dbReference type="ARBA" id="ARBA00022691"/>
    </source>
</evidence>
<dbReference type="InterPro" id="IPR007197">
    <property type="entry name" value="rSAM"/>
</dbReference>
<dbReference type="CDD" id="cd21120">
    <property type="entry name" value="SPASM_anSME"/>
    <property type="match status" value="1"/>
</dbReference>
<dbReference type="AlphaFoldDB" id="A6DM03"/>
<dbReference type="InterPro" id="IPR047207">
    <property type="entry name" value="SPASM_anSME"/>
</dbReference>
<proteinExistence type="inferred from homology"/>
<dbReference type="SFLD" id="SFLDG01067">
    <property type="entry name" value="SPASM/twitch_domain_containing"/>
    <property type="match status" value="1"/>
</dbReference>
<dbReference type="STRING" id="313628.LNTAR_21345"/>